<sequence>MSKHVCLENTVWGAFDRNQLDRECHRLGLNNPIELPHINLKQAFAKARRIGKQVGMRKALELASLQFEGTHHRALDDAINTARLLPWALPAT</sequence>
<evidence type="ECO:0000313" key="1">
    <source>
        <dbReference type="EMBL" id="RRS02487.1"/>
    </source>
</evidence>
<accession>A0A426V6E8</accession>
<gene>
    <name evidence="1" type="ORF">EIP75_20340</name>
</gene>
<dbReference type="GO" id="GO:0004527">
    <property type="term" value="F:exonuclease activity"/>
    <property type="evidence" value="ECO:0007669"/>
    <property type="project" value="UniProtKB-ARBA"/>
</dbReference>
<dbReference type="PANTHER" id="PTHR23044:SF61">
    <property type="entry name" value="3'-5' EXORIBONUCLEASE 1-RELATED"/>
    <property type="match status" value="1"/>
</dbReference>
<dbReference type="PANTHER" id="PTHR23044">
    <property type="entry name" value="3'-5' EXONUCLEASE ERI1-RELATED"/>
    <property type="match status" value="1"/>
</dbReference>
<evidence type="ECO:0000313" key="2">
    <source>
        <dbReference type="Proteomes" id="UP000269265"/>
    </source>
</evidence>
<reference evidence="1 2" key="1">
    <citation type="submission" date="2018-12" db="EMBL/GenBank/DDBJ databases">
        <title>The whole draft genome of Aquabacterium sp. SJQ9.</title>
        <authorList>
            <person name="Sun L."/>
            <person name="Gao X."/>
            <person name="Chen W."/>
            <person name="Huang K."/>
        </authorList>
    </citation>
    <scope>NUCLEOTIDE SEQUENCE [LARGE SCALE GENOMIC DNA]</scope>
    <source>
        <strain evidence="1 2">SJQ9</strain>
    </source>
</reference>
<dbReference type="SUPFAM" id="SSF53098">
    <property type="entry name" value="Ribonuclease H-like"/>
    <property type="match status" value="1"/>
</dbReference>
<name>A0A426V6E8_9BURK</name>
<dbReference type="OrthoDB" id="4563729at2"/>
<dbReference type="Proteomes" id="UP000269265">
    <property type="component" value="Unassembled WGS sequence"/>
</dbReference>
<organism evidence="1 2">
    <name type="scientific">Aquabacterium soli</name>
    <dbReference type="NCBI Taxonomy" id="2493092"/>
    <lineage>
        <taxon>Bacteria</taxon>
        <taxon>Pseudomonadati</taxon>
        <taxon>Pseudomonadota</taxon>
        <taxon>Betaproteobacteria</taxon>
        <taxon>Burkholderiales</taxon>
        <taxon>Aquabacterium</taxon>
    </lineage>
</organism>
<dbReference type="InterPro" id="IPR036397">
    <property type="entry name" value="RNaseH_sf"/>
</dbReference>
<dbReference type="Gene3D" id="3.30.420.10">
    <property type="entry name" value="Ribonuclease H-like superfamily/Ribonuclease H"/>
    <property type="match status" value="1"/>
</dbReference>
<comment type="caution">
    <text evidence="1">The sequence shown here is derived from an EMBL/GenBank/DDBJ whole genome shotgun (WGS) entry which is preliminary data.</text>
</comment>
<dbReference type="EMBL" id="RSED01000022">
    <property type="protein sequence ID" value="RRS02487.1"/>
    <property type="molecule type" value="Genomic_DNA"/>
</dbReference>
<dbReference type="GO" id="GO:0003676">
    <property type="term" value="F:nucleic acid binding"/>
    <property type="evidence" value="ECO:0007669"/>
    <property type="project" value="InterPro"/>
</dbReference>
<dbReference type="GO" id="GO:0006259">
    <property type="term" value="P:DNA metabolic process"/>
    <property type="evidence" value="ECO:0007669"/>
    <property type="project" value="UniProtKB-ARBA"/>
</dbReference>
<proteinExistence type="predicted"/>
<keyword evidence="2" id="KW-1185">Reference proteome</keyword>
<dbReference type="AlphaFoldDB" id="A0A426V6E8"/>
<dbReference type="InterPro" id="IPR051274">
    <property type="entry name" value="3-5_Exoribonuclease"/>
</dbReference>
<dbReference type="InterPro" id="IPR012337">
    <property type="entry name" value="RNaseH-like_sf"/>
</dbReference>
<protein>
    <submittedName>
        <fullName evidence="1">Uncharacterized protein</fullName>
    </submittedName>
</protein>